<dbReference type="SUPFAM" id="SSF52821">
    <property type="entry name" value="Rhodanese/Cell cycle control phosphatase"/>
    <property type="match status" value="1"/>
</dbReference>
<evidence type="ECO:0000256" key="1">
    <source>
        <dbReference type="SAM" id="SignalP"/>
    </source>
</evidence>
<keyword evidence="1" id="KW-0732">Signal</keyword>
<dbReference type="CDD" id="cd00158">
    <property type="entry name" value="RHOD"/>
    <property type="match status" value="1"/>
</dbReference>
<feature type="domain" description="Rhodanese" evidence="2">
    <location>
        <begin position="75"/>
        <end position="164"/>
    </location>
</feature>
<dbReference type="OrthoDB" id="9789585at2"/>
<gene>
    <name evidence="3" type="ORF">DFR46_1859</name>
</gene>
<dbReference type="InterPro" id="IPR036873">
    <property type="entry name" value="Rhodanese-like_dom_sf"/>
</dbReference>
<comment type="caution">
    <text evidence="3">The sequence shown here is derived from an EMBL/GenBank/DDBJ whole genome shotgun (WGS) entry which is preliminary data.</text>
</comment>
<dbReference type="PROSITE" id="PS50206">
    <property type="entry name" value="RHODANESE_3"/>
    <property type="match status" value="1"/>
</dbReference>
<dbReference type="AlphaFoldDB" id="A0A3D9FGX9"/>
<reference evidence="3 4" key="1">
    <citation type="submission" date="2018-07" db="EMBL/GenBank/DDBJ databases">
        <title>Genomic Encyclopedia of Type Strains, Phase IV (KMG-IV): sequencing the most valuable type-strain genomes for metagenomic binning, comparative biology and taxonomic classification.</title>
        <authorList>
            <person name="Goeker M."/>
        </authorList>
    </citation>
    <scope>NUCLEOTIDE SEQUENCE [LARGE SCALE GENOMIC DNA]</scope>
    <source>
        <strain evidence="3 4">DSM 26725</strain>
    </source>
</reference>
<keyword evidence="4" id="KW-1185">Reference proteome</keyword>
<dbReference type="Proteomes" id="UP000256310">
    <property type="component" value="Unassembled WGS sequence"/>
</dbReference>
<protein>
    <submittedName>
        <fullName evidence="3">Rhodanese-like domain-containing protein</fullName>
    </submittedName>
</protein>
<sequence>MRVLLSVICAGLIVASGPALADTAAKGGDNAAPARLAPANNPQIDFPGFIGIAATVQSLRAERLIDLATFQRMAAEPDTLLLDARSAEAFAQGHIEGAVNLPLPDFTAQSLAAVIGPEADRPILIYCNNNFVNNVAPVVRKMVTLALNIQTMINLHGYGYPNVYELGEAVDFTEPEVRWVARSSGIGA</sequence>
<feature type="chain" id="PRO_5017819937" evidence="1">
    <location>
        <begin position="22"/>
        <end position="188"/>
    </location>
</feature>
<evidence type="ECO:0000259" key="2">
    <source>
        <dbReference type="PROSITE" id="PS50206"/>
    </source>
</evidence>
<dbReference type="SMART" id="SM00450">
    <property type="entry name" value="RHOD"/>
    <property type="match status" value="1"/>
</dbReference>
<evidence type="ECO:0000313" key="4">
    <source>
        <dbReference type="Proteomes" id="UP000256310"/>
    </source>
</evidence>
<feature type="signal peptide" evidence="1">
    <location>
        <begin position="1"/>
        <end position="21"/>
    </location>
</feature>
<name>A0A3D9FGX9_9SPHN</name>
<dbReference type="EMBL" id="QRDP01000004">
    <property type="protein sequence ID" value="RED16827.1"/>
    <property type="molecule type" value="Genomic_DNA"/>
</dbReference>
<organism evidence="3 4">
    <name type="scientific">Parasphingopyxis lamellibrachiae</name>
    <dbReference type="NCBI Taxonomy" id="680125"/>
    <lineage>
        <taxon>Bacteria</taxon>
        <taxon>Pseudomonadati</taxon>
        <taxon>Pseudomonadota</taxon>
        <taxon>Alphaproteobacteria</taxon>
        <taxon>Sphingomonadales</taxon>
        <taxon>Sphingomonadaceae</taxon>
        <taxon>Parasphingopyxis</taxon>
    </lineage>
</organism>
<dbReference type="InterPro" id="IPR001763">
    <property type="entry name" value="Rhodanese-like_dom"/>
</dbReference>
<dbReference type="Pfam" id="PF00581">
    <property type="entry name" value="Rhodanese"/>
    <property type="match status" value="1"/>
</dbReference>
<accession>A0A3D9FGX9</accession>
<dbReference type="RefSeq" id="WP_116236193.1">
    <property type="nucleotide sequence ID" value="NZ_QRDP01000004.1"/>
</dbReference>
<dbReference type="Gene3D" id="3.40.250.10">
    <property type="entry name" value="Rhodanese-like domain"/>
    <property type="match status" value="1"/>
</dbReference>
<proteinExistence type="predicted"/>
<evidence type="ECO:0000313" key="3">
    <source>
        <dbReference type="EMBL" id="RED16827.1"/>
    </source>
</evidence>